<comment type="caution">
    <text evidence="2">The sequence shown here is derived from an EMBL/GenBank/DDBJ whole genome shotgun (WGS) entry which is preliminary data.</text>
</comment>
<sequence>MTHVGEEVGLGQVQGSQLGGPGPFLLVRPLLADRAGDLRGDQLEERAVVVGERQASARAQHQHPGQVVGRVDRQHHRLVGGIGRDPAEQVGGGHHRAVTGRGQVHQPVGRIDRYGTGTADPGQSQTSFAVPQVEQPERHVGPMPVKHRRRDRAEFLAAGRIGEFRAELGQRA</sequence>
<evidence type="ECO:0000313" key="2">
    <source>
        <dbReference type="EMBL" id="GIJ20174.1"/>
    </source>
</evidence>
<organism evidence="2 3">
    <name type="scientific">Micromonospora lutea</name>
    <dbReference type="NCBI Taxonomy" id="419825"/>
    <lineage>
        <taxon>Bacteria</taxon>
        <taxon>Bacillati</taxon>
        <taxon>Actinomycetota</taxon>
        <taxon>Actinomycetes</taxon>
        <taxon>Micromonosporales</taxon>
        <taxon>Micromonosporaceae</taxon>
        <taxon>Micromonospora</taxon>
    </lineage>
</organism>
<keyword evidence="3" id="KW-1185">Reference proteome</keyword>
<dbReference type="RefSeq" id="WP_239095681.1">
    <property type="nucleotide sequence ID" value="NZ_BOPB01000003.1"/>
</dbReference>
<feature type="region of interest" description="Disordered" evidence="1">
    <location>
        <begin position="1"/>
        <end position="21"/>
    </location>
</feature>
<proteinExistence type="predicted"/>
<evidence type="ECO:0000256" key="1">
    <source>
        <dbReference type="SAM" id="MobiDB-lite"/>
    </source>
</evidence>
<dbReference type="Proteomes" id="UP000643165">
    <property type="component" value="Unassembled WGS sequence"/>
</dbReference>
<name>A0ABQ4IQG9_9ACTN</name>
<reference evidence="2 3" key="1">
    <citation type="submission" date="2021-01" db="EMBL/GenBank/DDBJ databases">
        <title>Whole genome shotgun sequence of Verrucosispora lutea NBRC 106530.</title>
        <authorList>
            <person name="Komaki H."/>
            <person name="Tamura T."/>
        </authorList>
    </citation>
    <scope>NUCLEOTIDE SEQUENCE [LARGE SCALE GENOMIC DNA]</scope>
    <source>
        <strain evidence="2 3">NBRC 106530</strain>
    </source>
</reference>
<evidence type="ECO:0000313" key="3">
    <source>
        <dbReference type="Proteomes" id="UP000643165"/>
    </source>
</evidence>
<accession>A0ABQ4IQG9</accession>
<feature type="compositionally biased region" description="Low complexity" evidence="1">
    <location>
        <begin position="7"/>
        <end position="16"/>
    </location>
</feature>
<gene>
    <name evidence="2" type="ORF">Vlu01_07980</name>
</gene>
<feature type="region of interest" description="Disordered" evidence="1">
    <location>
        <begin position="82"/>
        <end position="150"/>
    </location>
</feature>
<dbReference type="EMBL" id="BOPB01000003">
    <property type="protein sequence ID" value="GIJ20174.1"/>
    <property type="molecule type" value="Genomic_DNA"/>
</dbReference>
<protein>
    <submittedName>
        <fullName evidence="2">Uncharacterized protein</fullName>
    </submittedName>
</protein>